<evidence type="ECO:0000313" key="3">
    <source>
        <dbReference type="Proteomes" id="UP000585905"/>
    </source>
</evidence>
<comment type="caution">
    <text evidence="2">The sequence shown here is derived from an EMBL/GenBank/DDBJ whole genome shotgun (WGS) entry which is preliminary data.</text>
</comment>
<dbReference type="PANTHER" id="PTHR48207">
    <property type="entry name" value="SUCCINATE--HYDROXYMETHYLGLUTARATE COA-TRANSFERASE"/>
    <property type="match status" value="1"/>
</dbReference>
<dbReference type="GO" id="GO:0008410">
    <property type="term" value="F:CoA-transferase activity"/>
    <property type="evidence" value="ECO:0007669"/>
    <property type="project" value="TreeGrafter"/>
</dbReference>
<organism evidence="2 3">
    <name type="scientific">Microcella alkalica</name>
    <dbReference type="NCBI Taxonomy" id="355930"/>
    <lineage>
        <taxon>Bacteria</taxon>
        <taxon>Bacillati</taxon>
        <taxon>Actinomycetota</taxon>
        <taxon>Actinomycetes</taxon>
        <taxon>Micrococcales</taxon>
        <taxon>Microbacteriaceae</taxon>
        <taxon>Microcella</taxon>
    </lineage>
</organism>
<name>A0A839EA84_9MICO</name>
<keyword evidence="3" id="KW-1185">Reference proteome</keyword>
<dbReference type="InterPro" id="IPR023606">
    <property type="entry name" value="CoA-Trfase_III_dom_1_sf"/>
</dbReference>
<accession>A0A839EA84</accession>
<sequence>MGQPRRPLEGIRVLELGALVAAPYCGMLLADLGAEVIKVEPPEGDMARRFAPFVEGESAFFMSVNRGKRSVVLDLRETAGQEAARQLAASCDVLVHNYRTGIAERLGMGYDDLSEINPRLVYCAVSGYGPDGPMAQRPGIDLLFQAESGMMAITGEPGGVPVKVGTNAADVYAATMASTCILSALVERARTGAGTRVDVSLRDAFFALQACWVSSYLATGEQPSMLGAESPFTAPTGVYETGDGSIVLAVVNEKHWRILHDLLSLPIAVDDPRFADNEQRVAHCDNLRVMVNDALVGRTTAQWLVEFERSGIPAGRVMDYAEVVDDPQIQFNEMIMELRHPVAGGIRVQGVPFWLDGQKPERPSPPPVLGADTDHVLEMLSLETSGGRAWASR</sequence>
<evidence type="ECO:0000313" key="2">
    <source>
        <dbReference type="EMBL" id="MBA8847342.1"/>
    </source>
</evidence>
<dbReference type="EMBL" id="JACGWX010000002">
    <property type="protein sequence ID" value="MBA8847342.1"/>
    <property type="molecule type" value="Genomic_DNA"/>
</dbReference>
<dbReference type="InterPro" id="IPR044855">
    <property type="entry name" value="CoA-Trfase_III_dom3_sf"/>
</dbReference>
<dbReference type="Pfam" id="PF02515">
    <property type="entry name" value="CoA_transf_3"/>
    <property type="match status" value="1"/>
</dbReference>
<proteinExistence type="predicted"/>
<dbReference type="SUPFAM" id="SSF89796">
    <property type="entry name" value="CoA-transferase family III (CaiB/BaiF)"/>
    <property type="match status" value="1"/>
</dbReference>
<keyword evidence="1 2" id="KW-0808">Transferase</keyword>
<reference evidence="2 3" key="1">
    <citation type="submission" date="2020-07" db="EMBL/GenBank/DDBJ databases">
        <title>Sequencing the genomes of 1000 actinobacteria strains.</title>
        <authorList>
            <person name="Klenk H.-P."/>
        </authorList>
    </citation>
    <scope>NUCLEOTIDE SEQUENCE [LARGE SCALE GENOMIC DNA]</scope>
    <source>
        <strain evidence="2 3">DSM 19663</strain>
    </source>
</reference>
<dbReference type="Gene3D" id="3.40.50.10540">
    <property type="entry name" value="Crotonobetainyl-coa:carnitine coa-transferase, domain 1"/>
    <property type="match status" value="1"/>
</dbReference>
<dbReference type="AlphaFoldDB" id="A0A839EA84"/>
<protein>
    <submittedName>
        <fullName evidence="2">Crotonobetainyl-CoA:carnitine CoA-transferase CaiB-like acyl-CoA transferase</fullName>
    </submittedName>
</protein>
<dbReference type="Gene3D" id="3.30.1540.10">
    <property type="entry name" value="formyl-coa transferase, domain 3"/>
    <property type="match status" value="1"/>
</dbReference>
<gene>
    <name evidence="2" type="ORF">FHX53_000927</name>
</gene>
<dbReference type="InterPro" id="IPR050483">
    <property type="entry name" value="CoA-transferase_III_domain"/>
</dbReference>
<dbReference type="Proteomes" id="UP000585905">
    <property type="component" value="Unassembled WGS sequence"/>
</dbReference>
<evidence type="ECO:0000256" key="1">
    <source>
        <dbReference type="ARBA" id="ARBA00022679"/>
    </source>
</evidence>
<dbReference type="RefSeq" id="WP_182490199.1">
    <property type="nucleotide sequence ID" value="NZ_BAAAOV010000013.1"/>
</dbReference>
<dbReference type="InterPro" id="IPR003673">
    <property type="entry name" value="CoA-Trfase_fam_III"/>
</dbReference>
<dbReference type="PANTHER" id="PTHR48207:SF4">
    <property type="entry name" value="BLL6097 PROTEIN"/>
    <property type="match status" value="1"/>
</dbReference>